<accession>A0AAW2ZTF7</accession>
<name>A0AAW2ZTF7_9EUKA</name>
<proteinExistence type="predicted"/>
<comment type="caution">
    <text evidence="2">The sequence shown here is derived from an EMBL/GenBank/DDBJ whole genome shotgun (WGS) entry which is preliminary data.</text>
</comment>
<organism evidence="2 3">
    <name type="scientific">Acrasis kona</name>
    <dbReference type="NCBI Taxonomy" id="1008807"/>
    <lineage>
        <taxon>Eukaryota</taxon>
        <taxon>Discoba</taxon>
        <taxon>Heterolobosea</taxon>
        <taxon>Tetramitia</taxon>
        <taxon>Eutetramitia</taxon>
        <taxon>Acrasidae</taxon>
        <taxon>Acrasis</taxon>
    </lineage>
</organism>
<dbReference type="Proteomes" id="UP001431209">
    <property type="component" value="Unassembled WGS sequence"/>
</dbReference>
<feature type="region of interest" description="Disordered" evidence="1">
    <location>
        <begin position="74"/>
        <end position="133"/>
    </location>
</feature>
<evidence type="ECO:0000313" key="2">
    <source>
        <dbReference type="EMBL" id="KAL0492029.1"/>
    </source>
</evidence>
<protein>
    <submittedName>
        <fullName evidence="2">Uncharacterized protein</fullName>
    </submittedName>
</protein>
<evidence type="ECO:0000313" key="3">
    <source>
        <dbReference type="Proteomes" id="UP001431209"/>
    </source>
</evidence>
<reference evidence="2 3" key="1">
    <citation type="submission" date="2024-03" db="EMBL/GenBank/DDBJ databases">
        <title>The Acrasis kona genome and developmental transcriptomes reveal deep origins of eukaryotic multicellular pathways.</title>
        <authorList>
            <person name="Sheikh S."/>
            <person name="Fu C.-J."/>
            <person name="Brown M.W."/>
            <person name="Baldauf S.L."/>
        </authorList>
    </citation>
    <scope>NUCLEOTIDE SEQUENCE [LARGE SCALE GENOMIC DNA]</scope>
    <source>
        <strain evidence="2 3">ATCC MYA-3509</strain>
    </source>
</reference>
<evidence type="ECO:0000256" key="1">
    <source>
        <dbReference type="SAM" id="MobiDB-lite"/>
    </source>
</evidence>
<keyword evidence="3" id="KW-1185">Reference proteome</keyword>
<gene>
    <name evidence="2" type="ORF">AKO1_000438</name>
</gene>
<sequence length="133" mass="14385">MKRERIDNYFCIFAVICLAVFVAANGGLKNRLHVLSGANAIRNVMDEPAPPSNNVGPVLAVPAEDEDVNAAARRIRDEPAPPSNNIGPVLAVPSEEDEEEAPARKLRHKMTIRDQPELGKSQPGENLAVPADE</sequence>
<dbReference type="AlphaFoldDB" id="A0AAW2ZTF7"/>
<dbReference type="EMBL" id="JAOPGA020001898">
    <property type="protein sequence ID" value="KAL0492029.1"/>
    <property type="molecule type" value="Genomic_DNA"/>
</dbReference>